<evidence type="ECO:0000256" key="8">
    <source>
        <dbReference type="ARBA" id="ARBA00023163"/>
    </source>
</evidence>
<keyword evidence="2" id="KW-0479">Metal-binding</keyword>
<keyword evidence="7 12" id="KW-0371">Homeobox</keyword>
<comment type="subcellular location">
    <subcellularLocation>
        <location evidence="1">Nucleus</location>
    </subcellularLocation>
</comment>
<name>B0LK07_WELMI</name>
<evidence type="ECO:0000256" key="7">
    <source>
        <dbReference type="ARBA" id="ARBA00023155"/>
    </source>
</evidence>
<dbReference type="EMBL" id="EU200152">
    <property type="protein sequence ID" value="ABY61018.1"/>
    <property type="molecule type" value="mRNA"/>
</dbReference>
<organism evidence="12">
    <name type="scientific">Welwitschia mirabilis</name>
    <name type="common">Tree tumbo</name>
    <name type="synonym">Welwitschia bainesii</name>
    <dbReference type="NCBI Taxonomy" id="3377"/>
    <lineage>
        <taxon>Eukaryota</taxon>
        <taxon>Viridiplantae</taxon>
        <taxon>Streptophyta</taxon>
        <taxon>Embryophyta</taxon>
        <taxon>Tracheophyta</taxon>
        <taxon>Spermatophyta</taxon>
        <taxon>Gnetopsida</taxon>
        <taxon>Gnetidae</taxon>
        <taxon>Welwitschiales</taxon>
        <taxon>Welwitschiaceae</taxon>
        <taxon>Welwitschia</taxon>
    </lineage>
</organism>
<dbReference type="InterPro" id="IPR006455">
    <property type="entry name" value="Homeodomain_ZF_HD"/>
</dbReference>
<evidence type="ECO:0000256" key="9">
    <source>
        <dbReference type="ARBA" id="ARBA00023242"/>
    </source>
</evidence>
<dbReference type="NCBIfam" id="TIGR01565">
    <property type="entry name" value="homeo_ZF_HD"/>
    <property type="match status" value="1"/>
</dbReference>
<feature type="region of interest" description="Disordered" evidence="10">
    <location>
        <begin position="208"/>
        <end position="227"/>
    </location>
</feature>
<dbReference type="InterPro" id="IPR009057">
    <property type="entry name" value="Homeodomain-like_sf"/>
</dbReference>
<dbReference type="GO" id="GO:0008270">
    <property type="term" value="F:zinc ion binding"/>
    <property type="evidence" value="ECO:0007669"/>
    <property type="project" value="UniProtKB-KW"/>
</dbReference>
<proteinExistence type="evidence at transcript level"/>
<feature type="compositionally biased region" description="Polar residues" evidence="10">
    <location>
        <begin position="50"/>
        <end position="60"/>
    </location>
</feature>
<accession>B0LK07</accession>
<evidence type="ECO:0000256" key="10">
    <source>
        <dbReference type="SAM" id="MobiDB-lite"/>
    </source>
</evidence>
<dbReference type="GO" id="GO:0000976">
    <property type="term" value="F:transcription cis-regulatory region binding"/>
    <property type="evidence" value="ECO:0007669"/>
    <property type="project" value="TreeGrafter"/>
</dbReference>
<protein>
    <submittedName>
        <fullName evidence="12">Zinc finger-homeodomain protein 1</fullName>
    </submittedName>
</protein>
<dbReference type="InterPro" id="IPR006456">
    <property type="entry name" value="ZF_HD_homeobox_Cys/His_dimer"/>
</dbReference>
<keyword evidence="9" id="KW-0539">Nucleus</keyword>
<dbReference type="GO" id="GO:0003700">
    <property type="term" value="F:DNA-binding transcription factor activity"/>
    <property type="evidence" value="ECO:0007669"/>
    <property type="project" value="TreeGrafter"/>
</dbReference>
<dbReference type="Gene3D" id="1.10.10.60">
    <property type="entry name" value="Homeodomain-like"/>
    <property type="match status" value="1"/>
</dbReference>
<evidence type="ECO:0000256" key="6">
    <source>
        <dbReference type="ARBA" id="ARBA00023125"/>
    </source>
</evidence>
<sequence length="316" mass="34992">MADLSHNNNHHHLLLLQQQQQQKQQQNNVQEPSQDEEEEEEEQHHYHESGGNNHQVQVPSPSVRALVSQDLALRENGNGIVSNGAAAAAAGGGFLQQHVSVSKPVARIENNRTATALVRYRECQRNHAASIGAHAVDGCGEFMPAGEDGTPEALRCQVCNCHRNFHRQETEGVSNNNNDVPLVASSPWYLERKPQGPLLYQAVVPATAASSSGPDSPSPTPSNLLHPPFSELRSAQMLVSMADASRSRGSSSKKRFRTKFTAEQKEKMQNFADRLGWRIQKQDESAVQQFCNEVGVKRHVLKVWMHNNKHTLGKKS</sequence>
<evidence type="ECO:0000256" key="2">
    <source>
        <dbReference type="ARBA" id="ARBA00022723"/>
    </source>
</evidence>
<feature type="compositionally biased region" description="Low complexity" evidence="10">
    <location>
        <begin position="18"/>
        <end position="32"/>
    </location>
</feature>
<dbReference type="GO" id="GO:0050793">
    <property type="term" value="P:regulation of developmental process"/>
    <property type="evidence" value="ECO:0007669"/>
    <property type="project" value="TreeGrafter"/>
</dbReference>
<evidence type="ECO:0000256" key="4">
    <source>
        <dbReference type="ARBA" id="ARBA00022833"/>
    </source>
</evidence>
<keyword evidence="6" id="KW-0238">DNA-binding</keyword>
<feature type="region of interest" description="Disordered" evidence="10">
    <location>
        <begin position="18"/>
        <end position="60"/>
    </location>
</feature>
<keyword evidence="5" id="KW-0805">Transcription regulation</keyword>
<evidence type="ECO:0000259" key="11">
    <source>
        <dbReference type="PROSITE" id="PS51523"/>
    </source>
</evidence>
<gene>
    <name evidence="12" type="primary">ZHD1</name>
</gene>
<evidence type="ECO:0000256" key="5">
    <source>
        <dbReference type="ARBA" id="ARBA00023015"/>
    </source>
</evidence>
<evidence type="ECO:0000313" key="12">
    <source>
        <dbReference type="EMBL" id="ABY61018.1"/>
    </source>
</evidence>
<dbReference type="NCBIfam" id="TIGR01566">
    <property type="entry name" value="ZF_HD_prot_N"/>
    <property type="match status" value="1"/>
</dbReference>
<dbReference type="PROSITE" id="PS51523">
    <property type="entry name" value="ZF_HD_DIMER"/>
    <property type="match status" value="1"/>
</dbReference>
<dbReference type="FunFam" id="1.10.10.60:FF:000257">
    <property type="entry name" value="Zinc-finger homeodomain protein 2"/>
    <property type="match status" value="1"/>
</dbReference>
<dbReference type="PANTHER" id="PTHR31948:SF140">
    <property type="entry name" value="ZINC-FINGER HOMEODOMAIN PROTEIN 2"/>
    <property type="match status" value="1"/>
</dbReference>
<reference evidence="12" key="1">
    <citation type="journal article" date="2008" name="J. Integr. Plant Biol.">
        <title>Phylogenetic analysis of the plant-specific zinc finger-homeobox and mini zinc finger gene families.</title>
        <authorList>
            <person name="Hu W."/>
            <person name="dePamphilis C.W."/>
            <person name="Ma H."/>
        </authorList>
    </citation>
    <scope>NUCLEOTIDE SEQUENCE</scope>
</reference>
<keyword evidence="3" id="KW-0863">Zinc-finger</keyword>
<dbReference type="GO" id="GO:0005634">
    <property type="term" value="C:nucleus"/>
    <property type="evidence" value="ECO:0007669"/>
    <property type="project" value="UniProtKB-SubCell"/>
</dbReference>
<dbReference type="AlphaFoldDB" id="B0LK07"/>
<dbReference type="PANTHER" id="PTHR31948">
    <property type="entry name" value="ZINC-FINGER HOMEODOMAIN PROTEIN 2"/>
    <property type="match status" value="1"/>
</dbReference>
<evidence type="ECO:0000256" key="3">
    <source>
        <dbReference type="ARBA" id="ARBA00022771"/>
    </source>
</evidence>
<dbReference type="Pfam" id="PF04770">
    <property type="entry name" value="ZF-HD_dimer"/>
    <property type="match status" value="1"/>
</dbReference>
<dbReference type="SUPFAM" id="SSF46689">
    <property type="entry name" value="Homeodomain-like"/>
    <property type="match status" value="1"/>
</dbReference>
<keyword evidence="4" id="KW-0862">Zinc</keyword>
<evidence type="ECO:0000256" key="1">
    <source>
        <dbReference type="ARBA" id="ARBA00004123"/>
    </source>
</evidence>
<keyword evidence="8" id="KW-0804">Transcription</keyword>
<feature type="domain" description="ZF-HD dimerization-type" evidence="11">
    <location>
        <begin position="120"/>
        <end position="169"/>
    </location>
</feature>